<dbReference type="EMBL" id="CAKOAT010157266">
    <property type="protein sequence ID" value="CAH8347518.1"/>
    <property type="molecule type" value="Genomic_DNA"/>
</dbReference>
<protein>
    <submittedName>
        <fullName evidence="1">Uncharacterized protein</fullName>
    </submittedName>
</protein>
<evidence type="ECO:0000313" key="2">
    <source>
        <dbReference type="Proteomes" id="UP001642260"/>
    </source>
</evidence>
<dbReference type="AlphaFoldDB" id="A0ABC8K755"/>
<proteinExistence type="predicted"/>
<keyword evidence="2" id="KW-1185">Reference proteome</keyword>
<organism evidence="1 2">
    <name type="scientific">Eruca vesicaria subsp. sativa</name>
    <name type="common">Garden rocket</name>
    <name type="synonym">Eruca sativa</name>
    <dbReference type="NCBI Taxonomy" id="29727"/>
    <lineage>
        <taxon>Eukaryota</taxon>
        <taxon>Viridiplantae</taxon>
        <taxon>Streptophyta</taxon>
        <taxon>Embryophyta</taxon>
        <taxon>Tracheophyta</taxon>
        <taxon>Spermatophyta</taxon>
        <taxon>Magnoliopsida</taxon>
        <taxon>eudicotyledons</taxon>
        <taxon>Gunneridae</taxon>
        <taxon>Pentapetalae</taxon>
        <taxon>rosids</taxon>
        <taxon>malvids</taxon>
        <taxon>Brassicales</taxon>
        <taxon>Brassicaceae</taxon>
        <taxon>Brassiceae</taxon>
        <taxon>Eruca</taxon>
    </lineage>
</organism>
<name>A0ABC8K755_ERUVS</name>
<gene>
    <name evidence="1" type="ORF">ERUC_LOCUS17152</name>
</gene>
<sequence length="71" mass="8102">MMALRRLSSSCLKKPIFFLSNGRSMSSLSTSAMAVSDRSSLEMTKLCEMVEEYAKQFQAMGFEKETMQFKE</sequence>
<comment type="caution">
    <text evidence="1">The sequence shown here is derived from an EMBL/GenBank/DDBJ whole genome shotgun (WGS) entry which is preliminary data.</text>
</comment>
<dbReference type="Proteomes" id="UP001642260">
    <property type="component" value="Unassembled WGS sequence"/>
</dbReference>
<accession>A0ABC8K755</accession>
<evidence type="ECO:0000313" key="1">
    <source>
        <dbReference type="EMBL" id="CAH8347518.1"/>
    </source>
</evidence>
<reference evidence="1 2" key="1">
    <citation type="submission" date="2022-03" db="EMBL/GenBank/DDBJ databases">
        <authorList>
            <person name="Macdonald S."/>
            <person name="Ahmed S."/>
            <person name="Newling K."/>
        </authorList>
    </citation>
    <scope>NUCLEOTIDE SEQUENCE [LARGE SCALE GENOMIC DNA]</scope>
</reference>